<dbReference type="SUPFAM" id="SSF54001">
    <property type="entry name" value="Cysteine proteinases"/>
    <property type="match status" value="1"/>
</dbReference>
<keyword evidence="2" id="KW-0645">Protease</keyword>
<name>A0A4Q2KKI9_9SPHN</name>
<dbReference type="OrthoDB" id="8481272at2"/>
<comment type="caution">
    <text evidence="6">The sequence shown here is derived from an EMBL/GenBank/DDBJ whole genome shotgun (WGS) entry which is preliminary data.</text>
</comment>
<reference evidence="6 7" key="1">
    <citation type="submission" date="2019-01" db="EMBL/GenBank/DDBJ databases">
        <title>Altererythrobacter rhizovicinus sp. nov., isolated from the rhizosphere soil of Haloxylon ammodendron.</title>
        <authorList>
            <person name="Li H.-P."/>
            <person name="Gou J.-Y."/>
            <person name="Yao D."/>
            <person name="Han Q.-Q."/>
            <person name="Shao K.-Z."/>
            <person name="Zhao Q."/>
            <person name="Zhang J.-L."/>
        </authorList>
    </citation>
    <scope>NUCLEOTIDE SEQUENCE [LARGE SCALE GENOMIC DNA]</scope>
    <source>
        <strain evidence="6 7">AY-3R</strain>
    </source>
</reference>
<evidence type="ECO:0000256" key="2">
    <source>
        <dbReference type="ARBA" id="ARBA00022670"/>
    </source>
</evidence>
<dbReference type="InterPro" id="IPR000064">
    <property type="entry name" value="NLP_P60_dom"/>
</dbReference>
<dbReference type="PROSITE" id="PS51935">
    <property type="entry name" value="NLPC_P60"/>
    <property type="match status" value="1"/>
</dbReference>
<gene>
    <name evidence="6" type="ORF">ETX26_13590</name>
</gene>
<evidence type="ECO:0000256" key="4">
    <source>
        <dbReference type="ARBA" id="ARBA00022807"/>
    </source>
</evidence>
<accession>A0A4Q2KKI9</accession>
<dbReference type="InterPro" id="IPR038765">
    <property type="entry name" value="Papain-like_cys_pep_sf"/>
</dbReference>
<organism evidence="6 7">
    <name type="scientific">Pelagerythrobacter rhizovicinus</name>
    <dbReference type="NCBI Taxonomy" id="2268576"/>
    <lineage>
        <taxon>Bacteria</taxon>
        <taxon>Pseudomonadati</taxon>
        <taxon>Pseudomonadota</taxon>
        <taxon>Alphaproteobacteria</taxon>
        <taxon>Sphingomonadales</taxon>
        <taxon>Erythrobacteraceae</taxon>
        <taxon>Pelagerythrobacter</taxon>
    </lineage>
</organism>
<evidence type="ECO:0000256" key="1">
    <source>
        <dbReference type="ARBA" id="ARBA00007074"/>
    </source>
</evidence>
<keyword evidence="4" id="KW-0788">Thiol protease</keyword>
<dbReference type="EMBL" id="SDPV01000002">
    <property type="protein sequence ID" value="RXZ64877.1"/>
    <property type="molecule type" value="Genomic_DNA"/>
</dbReference>
<evidence type="ECO:0000313" key="6">
    <source>
        <dbReference type="EMBL" id="RXZ64877.1"/>
    </source>
</evidence>
<proteinExistence type="inferred from homology"/>
<evidence type="ECO:0000313" key="7">
    <source>
        <dbReference type="Proteomes" id="UP000293623"/>
    </source>
</evidence>
<dbReference type="AlphaFoldDB" id="A0A4Q2KKI9"/>
<sequence>MSGARAEAVARAAEALVGTPFRLHGRDPRWGLDCIGLVASALEGAGLQAEPPSGYGLRNHAIDDPDQQARRSALRPVEGAPMVGDVLLVRPGPAQVHLLVCARGDGFIHAHAGLRRVVAMPGPLPWPVLRHWRPIEEDR</sequence>
<dbReference type="GO" id="GO:0006508">
    <property type="term" value="P:proteolysis"/>
    <property type="evidence" value="ECO:0007669"/>
    <property type="project" value="UniProtKB-KW"/>
</dbReference>
<comment type="similarity">
    <text evidence="1">Belongs to the peptidase C40 family.</text>
</comment>
<feature type="domain" description="NlpC/P60" evidence="5">
    <location>
        <begin position="3"/>
        <end position="139"/>
    </location>
</feature>
<dbReference type="Proteomes" id="UP000293623">
    <property type="component" value="Unassembled WGS sequence"/>
</dbReference>
<dbReference type="Pfam" id="PF00877">
    <property type="entry name" value="NLPC_P60"/>
    <property type="match status" value="1"/>
</dbReference>
<protein>
    <submittedName>
        <fullName evidence="6">Peptidoglycan endopeptidase</fullName>
    </submittedName>
</protein>
<keyword evidence="3" id="KW-0378">Hydrolase</keyword>
<dbReference type="GO" id="GO:0008234">
    <property type="term" value="F:cysteine-type peptidase activity"/>
    <property type="evidence" value="ECO:0007669"/>
    <property type="project" value="UniProtKB-KW"/>
</dbReference>
<evidence type="ECO:0000259" key="5">
    <source>
        <dbReference type="PROSITE" id="PS51935"/>
    </source>
</evidence>
<dbReference type="RefSeq" id="WP_129525183.1">
    <property type="nucleotide sequence ID" value="NZ_SDPV01000002.1"/>
</dbReference>
<evidence type="ECO:0000256" key="3">
    <source>
        <dbReference type="ARBA" id="ARBA00022801"/>
    </source>
</evidence>
<dbReference type="Gene3D" id="3.90.1720.10">
    <property type="entry name" value="endopeptidase domain like (from Nostoc punctiforme)"/>
    <property type="match status" value="1"/>
</dbReference>
<keyword evidence="7" id="KW-1185">Reference proteome</keyword>